<evidence type="ECO:0000256" key="2">
    <source>
        <dbReference type="ARBA" id="ARBA00005375"/>
    </source>
</evidence>
<dbReference type="RefSeq" id="XP_037145833.1">
    <property type="nucleotide sequence ID" value="XM_037289938.1"/>
</dbReference>
<dbReference type="PROSITE" id="PS00778">
    <property type="entry name" value="HIS_ACID_PHOSPHAT_2"/>
    <property type="match status" value="1"/>
</dbReference>
<dbReference type="EMBL" id="CP058609">
    <property type="protein sequence ID" value="QLG74108.1"/>
    <property type="molecule type" value="Genomic_DNA"/>
</dbReference>
<dbReference type="OrthoDB" id="6509975at2759"/>
<evidence type="ECO:0000256" key="6">
    <source>
        <dbReference type="PIRSR" id="PIRSR000894-1"/>
    </source>
</evidence>
<dbReference type="GeneID" id="59237866"/>
<dbReference type="SUPFAM" id="SSF53254">
    <property type="entry name" value="Phosphoglycerate mutase-like"/>
    <property type="match status" value="1"/>
</dbReference>
<evidence type="ECO:0000256" key="5">
    <source>
        <dbReference type="ARBA" id="ARBA00023180"/>
    </source>
</evidence>
<evidence type="ECO:0000313" key="10">
    <source>
        <dbReference type="Proteomes" id="UP000509704"/>
    </source>
</evidence>
<feature type="chain" id="PRO_5028943951" description="acid phosphatase" evidence="8">
    <location>
        <begin position="21"/>
        <end position="470"/>
    </location>
</feature>
<feature type="signal peptide" evidence="8">
    <location>
        <begin position="1"/>
        <end position="20"/>
    </location>
</feature>
<feature type="active site" description="Nucleophile" evidence="6">
    <location>
        <position position="78"/>
    </location>
</feature>
<dbReference type="Gene3D" id="3.40.50.1240">
    <property type="entry name" value="Phosphoglycerate mutase-like"/>
    <property type="match status" value="1"/>
</dbReference>
<dbReference type="InterPro" id="IPR029033">
    <property type="entry name" value="His_PPase_superfam"/>
</dbReference>
<feature type="disulfide bond" evidence="7">
    <location>
        <begin position="266"/>
        <end position="279"/>
    </location>
</feature>
<protein>
    <recommendedName>
        <fullName evidence="3">acid phosphatase</fullName>
        <ecNumber evidence="3">3.1.3.2</ecNumber>
    </recommendedName>
</protein>
<name>A0A7H9B5W6_ZYGMR</name>
<dbReference type="InterPro" id="IPR000560">
    <property type="entry name" value="His_Pase_clade-2"/>
</dbReference>
<evidence type="ECO:0000256" key="4">
    <source>
        <dbReference type="ARBA" id="ARBA00022801"/>
    </source>
</evidence>
<dbReference type="Pfam" id="PF00328">
    <property type="entry name" value="His_Phos_2"/>
    <property type="match status" value="1"/>
</dbReference>
<evidence type="ECO:0000256" key="1">
    <source>
        <dbReference type="ARBA" id="ARBA00000032"/>
    </source>
</evidence>
<dbReference type="PROSITE" id="PS00616">
    <property type="entry name" value="HIS_ACID_PHOSPHAT_1"/>
    <property type="match status" value="1"/>
</dbReference>
<evidence type="ECO:0000256" key="7">
    <source>
        <dbReference type="PIRSR" id="PIRSR000894-2"/>
    </source>
</evidence>
<keyword evidence="4" id="KW-0378">Hydrolase</keyword>
<dbReference type="InterPro" id="IPR016274">
    <property type="entry name" value="Histidine_acid_Pase_euk"/>
</dbReference>
<feature type="disulfide bond" evidence="7">
    <location>
        <begin position="67"/>
        <end position="391"/>
    </location>
</feature>
<evidence type="ECO:0000313" key="9">
    <source>
        <dbReference type="EMBL" id="QLG74108.1"/>
    </source>
</evidence>
<keyword evidence="5" id="KW-0325">Glycoprotein</keyword>
<dbReference type="GO" id="GO:0003993">
    <property type="term" value="F:acid phosphatase activity"/>
    <property type="evidence" value="ECO:0007669"/>
    <property type="project" value="UniProtKB-EC"/>
</dbReference>
<feature type="disulfide bond" evidence="7">
    <location>
        <begin position="411"/>
        <end position="419"/>
    </location>
</feature>
<dbReference type="KEGG" id="zmk:HG535_0F06200"/>
<feature type="active site" description="Proton donor" evidence="6">
    <location>
        <position position="341"/>
    </location>
</feature>
<comment type="similarity">
    <text evidence="2">Belongs to the histidine acid phosphatase family.</text>
</comment>
<sequence>MVSVFLSGLLATLVAQTVDAYVVPQGKLPDLHKLGTQDYLFPYLAGAAPYFSFPGNYGIPTTAPEGCEISQLQVIARHGERYPTTGRARRLFSTYYKLSNYTREFNESLSFLNDDYTFFISDSNNIEQETTYKNSLDVLNPYTGQRDAEKHARQFLDEYSALLENTTSFPIFAASSRRVHDTAQFFSKALGEKYNVTLQVVSEAPTSGANTISAGNACPGWNESANANITDAFSTDYLKNIASRLNRQNKGLNLTQTDAFNLFNWCAFEINVRGYSYMCDVFTQEELINYSYYDDLTSYYQDGPGYDMIYDVGSNLFNASVKLLKQSEELDLKVWISFTHDTDIVNLMTTIGLFDNGVKLDPTSVPFRDLVYRKSWQTPQGARLYTQKYKCSNETYVRYVLNDAVIPLESCKSGPGFSCPTTEFYDYAADRMNGRNFYKSCDVASVSNVTELTFYWDYNERHYNDTLLNQ</sequence>
<dbReference type="CDD" id="cd07061">
    <property type="entry name" value="HP_HAP_like"/>
    <property type="match status" value="1"/>
</dbReference>
<reference evidence="9 10" key="1">
    <citation type="submission" date="2020-07" db="EMBL/GenBank/DDBJ databases">
        <title>The yeast mating-type switching endonuclease HO is a domesticated member of an unorthodox homing genetic element family.</title>
        <authorList>
            <person name="Coughlan A.Y."/>
            <person name="Lombardi L."/>
            <person name="Braun-Galleani S."/>
            <person name="Martos A.R."/>
            <person name="Galeote V."/>
            <person name="Bigey F."/>
            <person name="Dequin S."/>
            <person name="Byrne K.P."/>
            <person name="Wolfe K.H."/>
        </authorList>
    </citation>
    <scope>NUCLEOTIDE SEQUENCE [LARGE SCALE GENOMIC DNA]</scope>
    <source>
        <strain evidence="9 10">NRRL Y-6702</strain>
    </source>
</reference>
<evidence type="ECO:0000256" key="3">
    <source>
        <dbReference type="ARBA" id="ARBA00012646"/>
    </source>
</evidence>
<dbReference type="PANTHER" id="PTHR20963">
    <property type="entry name" value="MULTIPLE INOSITOL POLYPHOSPHATE PHOSPHATASE-RELATED"/>
    <property type="match status" value="1"/>
</dbReference>
<dbReference type="PIRSF" id="PIRSF000894">
    <property type="entry name" value="Acid_phosphatase"/>
    <property type="match status" value="1"/>
</dbReference>
<dbReference type="GO" id="GO:0009277">
    <property type="term" value="C:fungal-type cell wall"/>
    <property type="evidence" value="ECO:0007669"/>
    <property type="project" value="TreeGrafter"/>
</dbReference>
<proteinExistence type="inferred from homology"/>
<gene>
    <name evidence="9" type="ORF">HG535_0F06200</name>
</gene>
<keyword evidence="10" id="KW-1185">Reference proteome</keyword>
<dbReference type="PANTHER" id="PTHR20963:SF18">
    <property type="entry name" value="ACID PHOSPHATASE PHO11-RELATED"/>
    <property type="match status" value="1"/>
</dbReference>
<dbReference type="InterPro" id="IPR033379">
    <property type="entry name" value="Acid_Pase_AS"/>
</dbReference>
<organism evidence="9 10">
    <name type="scientific">Zygotorulaspora mrakii</name>
    <name type="common">Zygosaccharomyces mrakii</name>
    <dbReference type="NCBI Taxonomy" id="42260"/>
    <lineage>
        <taxon>Eukaryota</taxon>
        <taxon>Fungi</taxon>
        <taxon>Dikarya</taxon>
        <taxon>Ascomycota</taxon>
        <taxon>Saccharomycotina</taxon>
        <taxon>Saccharomycetes</taxon>
        <taxon>Saccharomycetales</taxon>
        <taxon>Saccharomycetaceae</taxon>
        <taxon>Zygotorulaspora</taxon>
    </lineage>
</organism>
<dbReference type="EC" id="3.1.3.2" evidence="3"/>
<dbReference type="AlphaFoldDB" id="A0A7H9B5W6"/>
<keyword evidence="7" id="KW-1015">Disulfide bond</keyword>
<accession>A0A7H9B5W6</accession>
<dbReference type="Proteomes" id="UP000509704">
    <property type="component" value="Chromosome 6"/>
</dbReference>
<evidence type="ECO:0000256" key="8">
    <source>
        <dbReference type="SAM" id="SignalP"/>
    </source>
</evidence>
<keyword evidence="8" id="KW-0732">Signal</keyword>
<comment type="catalytic activity">
    <reaction evidence="1">
        <text>a phosphate monoester + H2O = an alcohol + phosphate</text>
        <dbReference type="Rhea" id="RHEA:15017"/>
        <dbReference type="ChEBI" id="CHEBI:15377"/>
        <dbReference type="ChEBI" id="CHEBI:30879"/>
        <dbReference type="ChEBI" id="CHEBI:43474"/>
        <dbReference type="ChEBI" id="CHEBI:67140"/>
        <dbReference type="EC" id="3.1.3.2"/>
    </reaction>
</comment>